<evidence type="ECO:0000313" key="3">
    <source>
        <dbReference type="EMBL" id="MPC26482.1"/>
    </source>
</evidence>
<gene>
    <name evidence="3" type="ORF">E2C01_019621</name>
</gene>
<protein>
    <submittedName>
        <fullName evidence="3">Uncharacterized protein</fullName>
    </submittedName>
</protein>
<name>A0A5B7DXR0_PORTR</name>
<feature type="signal peptide" evidence="2">
    <location>
        <begin position="1"/>
        <end position="45"/>
    </location>
</feature>
<evidence type="ECO:0000256" key="2">
    <source>
        <dbReference type="SAM" id="SignalP"/>
    </source>
</evidence>
<evidence type="ECO:0000256" key="1">
    <source>
        <dbReference type="SAM" id="MobiDB-lite"/>
    </source>
</evidence>
<sequence length="102" mass="11347">MKRQKEKKSGIGREGPSCTSSPPSSLPPLPLLLLLLLLNALQVTPHHLIRVFTTAPGSEPILTGEFLCSVSARRLKLKDARYHLLVRVLQRREGRLKVMSTP</sequence>
<keyword evidence="2" id="KW-0732">Signal</keyword>
<accession>A0A5B7DXR0</accession>
<reference evidence="3 4" key="1">
    <citation type="submission" date="2019-05" db="EMBL/GenBank/DDBJ databases">
        <title>Another draft genome of Portunus trituberculatus and its Hox gene families provides insights of decapod evolution.</title>
        <authorList>
            <person name="Jeong J.-H."/>
            <person name="Song I."/>
            <person name="Kim S."/>
            <person name="Choi T."/>
            <person name="Kim D."/>
            <person name="Ryu S."/>
            <person name="Kim W."/>
        </authorList>
    </citation>
    <scope>NUCLEOTIDE SEQUENCE [LARGE SCALE GENOMIC DNA]</scope>
    <source>
        <tissue evidence="3">Muscle</tissue>
    </source>
</reference>
<keyword evidence="4" id="KW-1185">Reference proteome</keyword>
<dbReference type="EMBL" id="VSRR010001604">
    <property type="protein sequence ID" value="MPC26482.1"/>
    <property type="molecule type" value="Genomic_DNA"/>
</dbReference>
<comment type="caution">
    <text evidence="3">The sequence shown here is derived from an EMBL/GenBank/DDBJ whole genome shotgun (WGS) entry which is preliminary data.</text>
</comment>
<feature type="chain" id="PRO_5022762943" evidence="2">
    <location>
        <begin position="46"/>
        <end position="102"/>
    </location>
</feature>
<feature type="region of interest" description="Disordered" evidence="1">
    <location>
        <begin position="1"/>
        <end position="25"/>
    </location>
</feature>
<organism evidence="3 4">
    <name type="scientific">Portunus trituberculatus</name>
    <name type="common">Swimming crab</name>
    <name type="synonym">Neptunus trituberculatus</name>
    <dbReference type="NCBI Taxonomy" id="210409"/>
    <lineage>
        <taxon>Eukaryota</taxon>
        <taxon>Metazoa</taxon>
        <taxon>Ecdysozoa</taxon>
        <taxon>Arthropoda</taxon>
        <taxon>Crustacea</taxon>
        <taxon>Multicrustacea</taxon>
        <taxon>Malacostraca</taxon>
        <taxon>Eumalacostraca</taxon>
        <taxon>Eucarida</taxon>
        <taxon>Decapoda</taxon>
        <taxon>Pleocyemata</taxon>
        <taxon>Brachyura</taxon>
        <taxon>Eubrachyura</taxon>
        <taxon>Portunoidea</taxon>
        <taxon>Portunidae</taxon>
        <taxon>Portuninae</taxon>
        <taxon>Portunus</taxon>
    </lineage>
</organism>
<proteinExistence type="predicted"/>
<dbReference type="Proteomes" id="UP000324222">
    <property type="component" value="Unassembled WGS sequence"/>
</dbReference>
<dbReference type="AlphaFoldDB" id="A0A5B7DXR0"/>
<evidence type="ECO:0000313" key="4">
    <source>
        <dbReference type="Proteomes" id="UP000324222"/>
    </source>
</evidence>